<dbReference type="Proteomes" id="UP001596434">
    <property type="component" value="Unassembled WGS sequence"/>
</dbReference>
<accession>A0ABD6A1W9</accession>
<protein>
    <submittedName>
        <fullName evidence="1">Uncharacterized protein</fullName>
    </submittedName>
</protein>
<dbReference type="RefSeq" id="WP_379706734.1">
    <property type="nucleotide sequence ID" value="NZ_JBHTAT010000002.1"/>
</dbReference>
<gene>
    <name evidence="1" type="ORF">ACFQKE_16790</name>
</gene>
<dbReference type="EMBL" id="JBHTAT010000002">
    <property type="protein sequence ID" value="MFC7256943.1"/>
    <property type="molecule type" value="Genomic_DNA"/>
</dbReference>
<organism evidence="1 2">
    <name type="scientific">Haloplanus litoreus</name>
    <dbReference type="NCBI Taxonomy" id="767515"/>
    <lineage>
        <taxon>Archaea</taxon>
        <taxon>Methanobacteriati</taxon>
        <taxon>Methanobacteriota</taxon>
        <taxon>Stenosarchaea group</taxon>
        <taxon>Halobacteria</taxon>
        <taxon>Halobacteriales</taxon>
        <taxon>Haloferacaceae</taxon>
        <taxon>Haloplanus</taxon>
    </lineage>
</organism>
<evidence type="ECO:0000313" key="2">
    <source>
        <dbReference type="Proteomes" id="UP001596434"/>
    </source>
</evidence>
<keyword evidence="2" id="KW-1185">Reference proteome</keyword>
<reference evidence="1 2" key="1">
    <citation type="journal article" date="2019" name="Int. J. Syst. Evol. Microbiol.">
        <title>The Global Catalogue of Microorganisms (GCM) 10K type strain sequencing project: providing services to taxonomists for standard genome sequencing and annotation.</title>
        <authorList>
            <consortium name="The Broad Institute Genomics Platform"/>
            <consortium name="The Broad Institute Genome Sequencing Center for Infectious Disease"/>
            <person name="Wu L."/>
            <person name="Ma J."/>
        </authorList>
    </citation>
    <scope>NUCLEOTIDE SEQUENCE [LARGE SCALE GENOMIC DNA]</scope>
    <source>
        <strain evidence="1 2">GX21</strain>
    </source>
</reference>
<sequence>MTLEEVRAAAIDRALVGEDPEPALALAGVVDAAGPDATDNPFAAAMLAVRSLAGDSERSLDAEAWAPGTDPDPFVLAGAAIAVRSRGLTLDRAATLANCSPATLDAVVERRKKG</sequence>
<dbReference type="AlphaFoldDB" id="A0ABD6A1W9"/>
<evidence type="ECO:0000313" key="1">
    <source>
        <dbReference type="EMBL" id="MFC7256943.1"/>
    </source>
</evidence>
<comment type="caution">
    <text evidence="1">The sequence shown here is derived from an EMBL/GenBank/DDBJ whole genome shotgun (WGS) entry which is preliminary data.</text>
</comment>
<name>A0ABD6A1W9_9EURY</name>
<proteinExistence type="predicted"/>